<evidence type="ECO:0000313" key="1">
    <source>
        <dbReference type="EMBL" id="UQN15750.1"/>
    </source>
</evidence>
<accession>A0ABY4MZ88</accession>
<gene>
    <name evidence="1" type="ORF">M3M28_04665</name>
</gene>
<protein>
    <submittedName>
        <fullName evidence="1">Uncharacterized protein</fullName>
    </submittedName>
</protein>
<organism evidence="1">
    <name type="scientific">Gulosibacter sediminis</name>
    <dbReference type="NCBI Taxonomy" id="1729695"/>
    <lineage>
        <taxon>Bacteria</taxon>
        <taxon>Bacillati</taxon>
        <taxon>Actinomycetota</taxon>
        <taxon>Actinomycetes</taxon>
        <taxon>Micrococcales</taxon>
        <taxon>Microbacteriaceae</taxon>
        <taxon>Gulosibacter</taxon>
    </lineage>
</organism>
<name>A0ABY4MZ88_9MICO</name>
<proteinExistence type="predicted"/>
<sequence length="352" mass="37710">MITPAEVPGGTGLTIGVGLDTVTDPAFDWDGFANLLERAGATGVALLVGRPELLGFPWNDHEERWAPRVTGEVDPIARALAVLAASEADPEITLVIDVTAPRHLQHHPADAGVFADGVVSEQFPSIASLARGQVGADLVALCREVSDRYQPARITLTSLILEATFGESDRELFADMTGLRDFPRDEAGHADELDPVVVAWRTRLLTELVAQSSSVTLPGTLIDVEMRVNWDEPGADRADSGHAYAAVLGTGNAITLWDSFGLNDEPPTYSAQLADGLAARFGVGERERVTISIGLWGRLGESDGATISPFDLRIAVENTWGMVGHVEVTPASLLEADHWRVLAELRESRIGL</sequence>
<dbReference type="EMBL" id="CP097160">
    <property type="protein sequence ID" value="UQN15750.1"/>
    <property type="molecule type" value="Genomic_DNA"/>
</dbReference>
<reference evidence="1" key="1">
    <citation type="submission" date="2022-05" db="EMBL/GenBank/DDBJ databases">
        <title>Complete genome sequence of toluene-degrading Gulosibacter sediminis strain ACHW.36C.</title>
        <authorList>
            <person name="Wai A.C."/>
            <person name="Lai G.K."/>
            <person name="Griffin S.D."/>
            <person name="Leung F.C."/>
        </authorList>
    </citation>
    <scope>NUCLEOTIDE SEQUENCE [LARGE SCALE GENOMIC DNA]</scope>
    <source>
        <strain evidence="1">ACHW.36C</strain>
    </source>
</reference>